<evidence type="ECO:0000313" key="3">
    <source>
        <dbReference type="Proteomes" id="UP000600946"/>
    </source>
</evidence>
<feature type="region of interest" description="Disordered" evidence="1">
    <location>
        <begin position="37"/>
        <end position="59"/>
    </location>
</feature>
<evidence type="ECO:0000256" key="1">
    <source>
        <dbReference type="SAM" id="MobiDB-lite"/>
    </source>
</evidence>
<protein>
    <submittedName>
        <fullName evidence="2">Uncharacterized protein</fullName>
    </submittedName>
</protein>
<accession>A0ABQ3ALS3</accession>
<reference evidence="3" key="1">
    <citation type="journal article" date="2019" name="Int. J. Syst. Evol. Microbiol.">
        <title>The Global Catalogue of Microorganisms (GCM) 10K type strain sequencing project: providing services to taxonomists for standard genome sequencing and annotation.</title>
        <authorList>
            <consortium name="The Broad Institute Genomics Platform"/>
            <consortium name="The Broad Institute Genome Sequencing Center for Infectious Disease"/>
            <person name="Wu L."/>
            <person name="Ma J."/>
        </authorList>
    </citation>
    <scope>NUCLEOTIDE SEQUENCE [LARGE SCALE GENOMIC DNA]</scope>
    <source>
        <strain evidence="3">JCM 4594</strain>
    </source>
</reference>
<keyword evidence="3" id="KW-1185">Reference proteome</keyword>
<sequence length="59" mass="6279">MRRACETGMPGGHDRGRVPDAAWRGTQQRLLRRELNAGAPVPVLEGVPAPPSPTPKGLP</sequence>
<feature type="region of interest" description="Disordered" evidence="1">
    <location>
        <begin position="1"/>
        <end position="22"/>
    </location>
</feature>
<comment type="caution">
    <text evidence="2">The sequence shown here is derived from an EMBL/GenBank/DDBJ whole genome shotgun (WGS) entry which is preliminary data.</text>
</comment>
<evidence type="ECO:0000313" key="2">
    <source>
        <dbReference type="EMBL" id="GGY54894.1"/>
    </source>
</evidence>
<dbReference type="Proteomes" id="UP000600946">
    <property type="component" value="Unassembled WGS sequence"/>
</dbReference>
<dbReference type="EMBL" id="BMUU01000011">
    <property type="protein sequence ID" value="GGY54894.1"/>
    <property type="molecule type" value="Genomic_DNA"/>
</dbReference>
<name>A0ABQ3ALS3_9ACTN</name>
<feature type="compositionally biased region" description="Pro residues" evidence="1">
    <location>
        <begin position="48"/>
        <end position="59"/>
    </location>
</feature>
<gene>
    <name evidence="2" type="ORF">GCM10010326_56700</name>
</gene>
<proteinExistence type="predicted"/>
<organism evidence="2 3">
    <name type="scientific">Streptomyces xanthochromogenes</name>
    <dbReference type="NCBI Taxonomy" id="67384"/>
    <lineage>
        <taxon>Bacteria</taxon>
        <taxon>Bacillati</taxon>
        <taxon>Actinomycetota</taxon>
        <taxon>Actinomycetes</taxon>
        <taxon>Kitasatosporales</taxon>
        <taxon>Streptomycetaceae</taxon>
        <taxon>Streptomyces</taxon>
    </lineage>
</organism>